<name>A0A089HTA1_PAEDU</name>
<reference evidence="1 2" key="1">
    <citation type="submission" date="2014-08" db="EMBL/GenBank/DDBJ databases">
        <title>Comparative genomics of the Paenibacillus odorifer group.</title>
        <authorList>
            <person name="den Bakker H.C."/>
            <person name="Tsai Y.-C."/>
            <person name="Martin N."/>
            <person name="Korlach J."/>
            <person name="Wiedmann M."/>
        </authorList>
    </citation>
    <scope>NUCLEOTIDE SEQUENCE [LARGE SCALE GENOMIC DNA]</scope>
    <source>
        <strain evidence="1 2">DSM 1735</strain>
        <plasmid evidence="2">Plasmid</plasmid>
    </source>
</reference>
<dbReference type="Proteomes" id="UP000029409">
    <property type="component" value="Plasmid unnamed"/>
</dbReference>
<evidence type="ECO:0000313" key="1">
    <source>
        <dbReference type="EMBL" id="AIQ15266.1"/>
    </source>
</evidence>
<keyword evidence="1" id="KW-0614">Plasmid</keyword>
<gene>
    <name evidence="1" type="ORF">PDUR_27960</name>
</gene>
<organism evidence="1 2">
    <name type="scientific">Paenibacillus durus</name>
    <name type="common">Paenibacillus azotofixans</name>
    <dbReference type="NCBI Taxonomy" id="44251"/>
    <lineage>
        <taxon>Bacteria</taxon>
        <taxon>Bacillati</taxon>
        <taxon>Bacillota</taxon>
        <taxon>Bacilli</taxon>
        <taxon>Bacillales</taxon>
        <taxon>Paenibacillaceae</taxon>
        <taxon>Paenibacillus</taxon>
    </lineage>
</organism>
<dbReference type="eggNOG" id="ENOG50306N1">
    <property type="taxonomic scope" value="Bacteria"/>
</dbReference>
<keyword evidence="2" id="KW-1185">Reference proteome</keyword>
<sequence>MGYGVPKEAAETTIRVPASLKDDLNGMKDLMRADTPHGVVRKLIDYRVKNEEEKVRLERQYKQDIARIEKEKNDLKAHQVKYMLDLGGNYGKQEFAKIKEELGLSTDLAVLTFLVECYRGIPQVPMGAFESYIRLKRAGE</sequence>
<accession>A0A089HTA1</accession>
<dbReference type="KEGG" id="pdu:PDUR_27960"/>
<dbReference type="RefSeq" id="WP_042209803.1">
    <property type="nucleotide sequence ID" value="NZ_CP009289.1"/>
</dbReference>
<protein>
    <submittedName>
        <fullName evidence="1">Uncharacterized protein</fullName>
    </submittedName>
</protein>
<geneLocation type="plasmid" evidence="2"/>
<proteinExistence type="predicted"/>
<evidence type="ECO:0000313" key="2">
    <source>
        <dbReference type="Proteomes" id="UP000029409"/>
    </source>
</evidence>
<dbReference type="AlphaFoldDB" id="A0A089HTA1"/>
<dbReference type="EMBL" id="CP009289">
    <property type="protein sequence ID" value="AIQ15266.1"/>
    <property type="molecule type" value="Genomic_DNA"/>
</dbReference>